<dbReference type="CDD" id="cd07761">
    <property type="entry name" value="CYTH-like_CthTTM-like"/>
    <property type="match status" value="1"/>
</dbReference>
<dbReference type="InterPro" id="IPR033469">
    <property type="entry name" value="CYTH-like_dom_sf"/>
</dbReference>
<accession>A0A1H3VLL6</accession>
<dbReference type="SMART" id="SM01118">
    <property type="entry name" value="CYTH"/>
    <property type="match status" value="1"/>
</dbReference>
<feature type="domain" description="CYTH" evidence="2">
    <location>
        <begin position="1"/>
        <end position="148"/>
    </location>
</feature>
<dbReference type="EMBL" id="FNQG01000002">
    <property type="protein sequence ID" value="SDZ75154.1"/>
    <property type="molecule type" value="Genomic_DNA"/>
</dbReference>
<evidence type="ECO:0000313" key="4">
    <source>
        <dbReference type="EMBL" id="SFA91905.1"/>
    </source>
</evidence>
<feature type="active site" description="Proton acceptor" evidence="1">
    <location>
        <position position="26"/>
    </location>
</feature>
<dbReference type="SUPFAM" id="SSF55154">
    <property type="entry name" value="CYTH-like phosphatases"/>
    <property type="match status" value="1"/>
</dbReference>
<proteinExistence type="predicted"/>
<evidence type="ECO:0000259" key="2">
    <source>
        <dbReference type="PROSITE" id="PS51707"/>
    </source>
</evidence>
<dbReference type="Proteomes" id="UP000183843">
    <property type="component" value="Unassembled WGS sequence"/>
</dbReference>
<evidence type="ECO:0000313" key="5">
    <source>
        <dbReference type="Proteomes" id="UP000183469"/>
    </source>
</evidence>
<dbReference type="PROSITE" id="PS51707">
    <property type="entry name" value="CYTH"/>
    <property type="match status" value="1"/>
</dbReference>
<sequence length="161" mass="18727">MEIERQFLVDRLPQLPEEYELLRQGYVALLPEIRIRQIGDSHFWLTVKRGAGLVREEWETEVSRQEFASLSERLCPETCMIEKRRYKIPLADGLVAELHVHAGHLTGFNYVEVEFSDVEGAKKFVPPTWFGREVTDDVRFSYGTLAQARGMDIVREILQCE</sequence>
<dbReference type="Proteomes" id="UP000183469">
    <property type="component" value="Unassembled WGS sequence"/>
</dbReference>
<evidence type="ECO:0000313" key="6">
    <source>
        <dbReference type="Proteomes" id="UP000183843"/>
    </source>
</evidence>
<dbReference type="InterPro" id="IPR012042">
    <property type="entry name" value="NeuTTM/CthTTM-like"/>
</dbReference>
<gene>
    <name evidence="4" type="ORF">SAMN05216587_103298</name>
    <name evidence="3" type="ORF">SAMN05660648_00337</name>
</gene>
<organism evidence="3 5">
    <name type="scientific">Selenomonas ruminantium</name>
    <dbReference type="NCBI Taxonomy" id="971"/>
    <lineage>
        <taxon>Bacteria</taxon>
        <taxon>Bacillati</taxon>
        <taxon>Bacillota</taxon>
        <taxon>Negativicutes</taxon>
        <taxon>Selenomonadales</taxon>
        <taxon>Selenomonadaceae</taxon>
        <taxon>Selenomonas</taxon>
    </lineage>
</organism>
<dbReference type="EMBL" id="FOJX01000003">
    <property type="protein sequence ID" value="SFA91905.1"/>
    <property type="molecule type" value="Genomic_DNA"/>
</dbReference>
<dbReference type="PIRSF" id="PIRSF016487">
    <property type="entry name" value="CYTH_UCP016487"/>
    <property type="match status" value="1"/>
</dbReference>
<dbReference type="PANTHER" id="PTHR40114">
    <property type="entry name" value="SLR0698 PROTEIN"/>
    <property type="match status" value="1"/>
</dbReference>
<dbReference type="Gene3D" id="2.40.320.10">
    <property type="entry name" value="Hypothetical Protein Pfu-838710-001"/>
    <property type="match status" value="1"/>
</dbReference>
<dbReference type="AlphaFoldDB" id="A0A1H3VLL6"/>
<reference evidence="5 6" key="1">
    <citation type="submission" date="2016-10" db="EMBL/GenBank/DDBJ databases">
        <authorList>
            <person name="de Groot N.N."/>
        </authorList>
    </citation>
    <scope>NUCLEOTIDE SEQUENCE [LARGE SCALE GENOMIC DNA]</scope>
    <source>
        <strain evidence="3 5">DSM 2872</strain>
        <strain evidence="4 6">L14</strain>
    </source>
</reference>
<dbReference type="PANTHER" id="PTHR40114:SF1">
    <property type="entry name" value="SLR0698 PROTEIN"/>
    <property type="match status" value="1"/>
</dbReference>
<dbReference type="OrthoDB" id="9805588at2"/>
<protein>
    <submittedName>
        <fullName evidence="3">CYTH domain-containing protein</fullName>
    </submittedName>
</protein>
<evidence type="ECO:0000313" key="3">
    <source>
        <dbReference type="EMBL" id="SDZ75154.1"/>
    </source>
</evidence>
<evidence type="ECO:0000256" key="1">
    <source>
        <dbReference type="PIRSR" id="PIRSR016487-1"/>
    </source>
</evidence>
<name>A0A1H3VLL6_SELRU</name>
<dbReference type="Pfam" id="PF01928">
    <property type="entry name" value="CYTH"/>
    <property type="match status" value="1"/>
</dbReference>
<dbReference type="InterPro" id="IPR023577">
    <property type="entry name" value="CYTH_domain"/>
</dbReference>
<dbReference type="RefSeq" id="WP_074670408.1">
    <property type="nucleotide sequence ID" value="NZ_FNQG01000002.1"/>
</dbReference>